<sequence>MPPRRSASPLSLETCSPPSTDLDSDGIIGSDDELDSEARAVQRRRIEKLAGAYLQGKPLFILSASLRGPFDDQQWNNPWRKNRRRSGHAETENRRTRKGGDSPVVQETNPRKRRQPTESQQIRQSQASNAPSESSVSLFRSKKTVPEEHGTSSRPRPEKHQRDKPSASPASVPNAKPKTIESKLPSNHSTPVRGTDKSWLKKDRDRLIKFHNFDPPTSPTSKISSRHPGSKRRAVEIASSASHLKSPTPNQDHGSPTAAPSHVPRSADHSTLTNKSAPSNTNKDASQRDRPTGSSRLAEPEMSFSVLSSSSHLPQFEYRRRKRRSATPKKHDNIKIAASIENREHADTPAVTETAAASHQPVQIPQEESLTHSSMQNQTEQERVLQESNALTISSNTFDNVPISRSDKAPSISNPSKDISAKLPSAQIIQQNPAVSGYMTSLHSTAIPKSGAEDDEDTVPDHQFSTQAALLHAQRSFQNDLESQHHDAETPGKKRRAAELSGSESPHSNNITPFYRLSTPDYFTEGSRQPRTNDRARAPMMSTQGMIDAVTPFTFSTEKKENHRRILTPASAPGSKNQNPRSSVGHTSPASPRHNEFLFDSRIEKVPNSVQSHRVGTQHSALPMTLTGTTPPTAQEDAQDFNLSQAIAEAGSWLQQSFEINKEISQCRTGRPGPSPSSDRQTTGLDVGAIS</sequence>
<feature type="compositionally biased region" description="Low complexity" evidence="1">
    <location>
        <begin position="622"/>
        <end position="633"/>
    </location>
</feature>
<reference evidence="2 3" key="1">
    <citation type="submission" date="2016-12" db="EMBL/GenBank/DDBJ databases">
        <title>The genomes of Aspergillus section Nigri reveals drivers in fungal speciation.</title>
        <authorList>
            <consortium name="DOE Joint Genome Institute"/>
            <person name="Vesth T.C."/>
            <person name="Nybo J."/>
            <person name="Theobald S."/>
            <person name="Brandl J."/>
            <person name="Frisvad J.C."/>
            <person name="Nielsen K.F."/>
            <person name="Lyhne E.K."/>
            <person name="Kogle M.E."/>
            <person name="Kuo A."/>
            <person name="Riley R."/>
            <person name="Clum A."/>
            <person name="Nolan M."/>
            <person name="Lipzen A."/>
            <person name="Salamov A."/>
            <person name="Henrissat B."/>
            <person name="Wiebenga A."/>
            <person name="De Vries R.P."/>
            <person name="Grigoriev I.V."/>
            <person name="Mortensen U.H."/>
            <person name="Andersen M.R."/>
            <person name="Baker S.E."/>
        </authorList>
    </citation>
    <scope>NUCLEOTIDE SEQUENCE [LARGE SCALE GENOMIC DNA]</scope>
    <source>
        <strain evidence="2 3">IBT 23096</strain>
    </source>
</reference>
<protein>
    <recommendedName>
        <fullName evidence="4">Protamine P1</fullName>
    </recommendedName>
</protein>
<gene>
    <name evidence="2" type="ORF">P170DRAFT_409696</name>
</gene>
<feature type="compositionally biased region" description="Polar residues" evidence="1">
    <location>
        <begin position="8"/>
        <end position="19"/>
    </location>
</feature>
<feature type="region of interest" description="Disordered" evidence="1">
    <location>
        <begin position="1"/>
        <end position="31"/>
    </location>
</feature>
<organism evidence="2 3">
    <name type="scientific">Aspergillus steynii IBT 23096</name>
    <dbReference type="NCBI Taxonomy" id="1392250"/>
    <lineage>
        <taxon>Eukaryota</taxon>
        <taxon>Fungi</taxon>
        <taxon>Dikarya</taxon>
        <taxon>Ascomycota</taxon>
        <taxon>Pezizomycotina</taxon>
        <taxon>Eurotiomycetes</taxon>
        <taxon>Eurotiomycetidae</taxon>
        <taxon>Eurotiales</taxon>
        <taxon>Aspergillaceae</taxon>
        <taxon>Aspergillus</taxon>
        <taxon>Aspergillus subgen. Circumdati</taxon>
    </lineage>
</organism>
<evidence type="ECO:0000313" key="2">
    <source>
        <dbReference type="EMBL" id="PLB47546.1"/>
    </source>
</evidence>
<feature type="compositionally biased region" description="Basic and acidic residues" evidence="1">
    <location>
        <begin position="482"/>
        <end position="492"/>
    </location>
</feature>
<evidence type="ECO:0000256" key="1">
    <source>
        <dbReference type="SAM" id="MobiDB-lite"/>
    </source>
</evidence>
<dbReference type="EMBL" id="MSFO01000005">
    <property type="protein sequence ID" value="PLB47546.1"/>
    <property type="molecule type" value="Genomic_DNA"/>
</dbReference>
<feature type="compositionally biased region" description="Polar residues" evidence="1">
    <location>
        <begin position="117"/>
        <end position="138"/>
    </location>
</feature>
<dbReference type="GeneID" id="36554500"/>
<feature type="region of interest" description="Disordered" evidence="1">
    <location>
        <begin position="67"/>
        <end position="380"/>
    </location>
</feature>
<feature type="compositionally biased region" description="Basic residues" evidence="1">
    <location>
        <begin position="319"/>
        <end position="328"/>
    </location>
</feature>
<feature type="region of interest" description="Disordered" evidence="1">
    <location>
        <begin position="665"/>
        <end position="691"/>
    </location>
</feature>
<dbReference type="RefSeq" id="XP_024702848.1">
    <property type="nucleotide sequence ID" value="XM_024846801.1"/>
</dbReference>
<accession>A0A2I2G3T3</accession>
<dbReference type="Proteomes" id="UP000234275">
    <property type="component" value="Unassembled WGS sequence"/>
</dbReference>
<feature type="region of interest" description="Disordered" evidence="1">
    <location>
        <begin position="555"/>
        <end position="594"/>
    </location>
</feature>
<feature type="compositionally biased region" description="Polar residues" evidence="1">
    <location>
        <begin position="355"/>
        <end position="379"/>
    </location>
</feature>
<feature type="region of interest" description="Disordered" evidence="1">
    <location>
        <begin position="609"/>
        <end position="636"/>
    </location>
</feature>
<keyword evidence="3" id="KW-1185">Reference proteome</keyword>
<dbReference type="OrthoDB" id="5419922at2759"/>
<comment type="caution">
    <text evidence="2">The sequence shown here is derived from an EMBL/GenBank/DDBJ whole genome shotgun (WGS) entry which is preliminary data.</text>
</comment>
<dbReference type="VEuPathDB" id="FungiDB:P170DRAFT_409696"/>
<evidence type="ECO:0000313" key="3">
    <source>
        <dbReference type="Proteomes" id="UP000234275"/>
    </source>
</evidence>
<dbReference type="AlphaFoldDB" id="A0A2I2G3T3"/>
<feature type="compositionally biased region" description="Polar residues" evidence="1">
    <location>
        <begin position="239"/>
        <end position="254"/>
    </location>
</feature>
<feature type="compositionally biased region" description="Polar residues" evidence="1">
    <location>
        <begin position="269"/>
        <end position="284"/>
    </location>
</feature>
<feature type="compositionally biased region" description="Polar residues" evidence="1">
    <location>
        <begin position="574"/>
        <end position="590"/>
    </location>
</feature>
<feature type="region of interest" description="Disordered" evidence="1">
    <location>
        <begin position="479"/>
        <end position="538"/>
    </location>
</feature>
<feature type="compositionally biased region" description="Basic and acidic residues" evidence="1">
    <location>
        <begin position="87"/>
        <end position="100"/>
    </location>
</feature>
<dbReference type="STRING" id="1392250.A0A2I2G3T3"/>
<feature type="compositionally biased region" description="Polar residues" evidence="1">
    <location>
        <begin position="502"/>
        <end position="512"/>
    </location>
</feature>
<feature type="region of interest" description="Disordered" evidence="1">
    <location>
        <begin position="397"/>
        <end position="418"/>
    </location>
</feature>
<feature type="compositionally biased region" description="Polar residues" evidence="1">
    <location>
        <begin position="609"/>
        <end position="620"/>
    </location>
</feature>
<feature type="compositionally biased region" description="Basic and acidic residues" evidence="1">
    <location>
        <begin position="194"/>
        <end position="212"/>
    </location>
</feature>
<evidence type="ECO:0008006" key="4">
    <source>
        <dbReference type="Google" id="ProtNLM"/>
    </source>
</evidence>
<proteinExistence type="predicted"/>
<feature type="compositionally biased region" description="Basic and acidic residues" evidence="1">
    <location>
        <begin position="144"/>
        <end position="165"/>
    </location>
</feature>
<name>A0A2I2G3T3_9EURO</name>